<accession>A0A6J6VFS9</accession>
<name>A0A6J6VFS9_9ZZZZ</name>
<gene>
    <name evidence="3" type="ORF">UFOPK2761_03315</name>
</gene>
<keyword evidence="2" id="KW-0456">Lyase</keyword>
<dbReference type="Pfam" id="PF00378">
    <property type="entry name" value="ECH_1"/>
    <property type="match status" value="1"/>
</dbReference>
<dbReference type="CDD" id="cd06558">
    <property type="entry name" value="crotonase-like"/>
    <property type="match status" value="1"/>
</dbReference>
<dbReference type="SUPFAM" id="SSF52096">
    <property type="entry name" value="ClpP/crotonase"/>
    <property type="match status" value="1"/>
</dbReference>
<reference evidence="3" key="1">
    <citation type="submission" date="2020-05" db="EMBL/GenBank/DDBJ databases">
        <authorList>
            <person name="Chiriac C."/>
            <person name="Salcher M."/>
            <person name="Ghai R."/>
            <person name="Kavagutti S V."/>
        </authorList>
    </citation>
    <scope>NUCLEOTIDE SEQUENCE</scope>
</reference>
<evidence type="ECO:0000313" key="3">
    <source>
        <dbReference type="EMBL" id="CAB4769708.1"/>
    </source>
</evidence>
<dbReference type="GO" id="GO:0006635">
    <property type="term" value="P:fatty acid beta-oxidation"/>
    <property type="evidence" value="ECO:0007669"/>
    <property type="project" value="TreeGrafter"/>
</dbReference>
<protein>
    <submittedName>
        <fullName evidence="3">Unannotated protein</fullName>
    </submittedName>
</protein>
<keyword evidence="1" id="KW-0443">Lipid metabolism</keyword>
<evidence type="ECO:0000256" key="1">
    <source>
        <dbReference type="ARBA" id="ARBA00023098"/>
    </source>
</evidence>
<sequence>MSLLRERTDGIEVLRLDRPDKRNALDTATIRALVDALTSFREDGEVRVVVLSTTSTAGLCAGADIGEQLDAAGGVARMEAFAELYEAVELVPVPTIAVCVGSCVGAGAEIAAGCDLRVAGDNLKLVWAGARLGVPVGPARLTQLVGLSRAKELVYTGRPIGGEEAVALGLATRVVPADEAEAAALELARALCAQSAPGLRALKTMFRDLEGTTARIAHENELLVDFQRHGAGLPQG</sequence>
<dbReference type="EMBL" id="CAEZYQ010000045">
    <property type="protein sequence ID" value="CAB4769708.1"/>
    <property type="molecule type" value="Genomic_DNA"/>
</dbReference>
<dbReference type="AlphaFoldDB" id="A0A6J6VFS9"/>
<dbReference type="Gene3D" id="3.90.226.10">
    <property type="entry name" value="2-enoyl-CoA Hydratase, Chain A, domain 1"/>
    <property type="match status" value="1"/>
</dbReference>
<evidence type="ECO:0000256" key="2">
    <source>
        <dbReference type="ARBA" id="ARBA00023239"/>
    </source>
</evidence>
<dbReference type="InterPro" id="IPR001753">
    <property type="entry name" value="Enoyl-CoA_hydra/iso"/>
</dbReference>
<dbReference type="InterPro" id="IPR029045">
    <property type="entry name" value="ClpP/crotonase-like_dom_sf"/>
</dbReference>
<dbReference type="PANTHER" id="PTHR11941">
    <property type="entry name" value="ENOYL-COA HYDRATASE-RELATED"/>
    <property type="match status" value="1"/>
</dbReference>
<organism evidence="3">
    <name type="scientific">freshwater metagenome</name>
    <dbReference type="NCBI Taxonomy" id="449393"/>
    <lineage>
        <taxon>unclassified sequences</taxon>
        <taxon>metagenomes</taxon>
        <taxon>ecological metagenomes</taxon>
    </lineage>
</organism>
<proteinExistence type="predicted"/>
<dbReference type="PANTHER" id="PTHR11941:SF169">
    <property type="entry name" value="(7AS)-7A-METHYL-1,5-DIOXO-2,3,5,6,7,7A-HEXAHYDRO-1H-INDENE-CARBOXYL-COA HYDROLASE"/>
    <property type="match status" value="1"/>
</dbReference>
<dbReference type="GO" id="GO:0016829">
    <property type="term" value="F:lyase activity"/>
    <property type="evidence" value="ECO:0007669"/>
    <property type="project" value="UniProtKB-KW"/>
</dbReference>